<organism evidence="1">
    <name type="scientific">viral metagenome</name>
    <dbReference type="NCBI Taxonomy" id="1070528"/>
    <lineage>
        <taxon>unclassified sequences</taxon>
        <taxon>metagenomes</taxon>
        <taxon>organismal metagenomes</taxon>
    </lineage>
</organism>
<name>A0A6C0I6Y5_9ZZZZ</name>
<evidence type="ECO:0000313" key="1">
    <source>
        <dbReference type="EMBL" id="QHT88106.1"/>
    </source>
</evidence>
<dbReference type="CDD" id="cd18809">
    <property type="entry name" value="SF1_C_RecD"/>
    <property type="match status" value="1"/>
</dbReference>
<dbReference type="Gene3D" id="3.40.50.300">
    <property type="entry name" value="P-loop containing nucleotide triphosphate hydrolases"/>
    <property type="match status" value="2"/>
</dbReference>
<reference evidence="1" key="1">
    <citation type="journal article" date="2020" name="Nature">
        <title>Giant virus diversity and host interactions through global metagenomics.</title>
        <authorList>
            <person name="Schulz F."/>
            <person name="Roux S."/>
            <person name="Paez-Espino D."/>
            <person name="Jungbluth S."/>
            <person name="Walsh D.A."/>
            <person name="Denef V.J."/>
            <person name="McMahon K.D."/>
            <person name="Konstantinidis K.T."/>
            <person name="Eloe-Fadrosh E.A."/>
            <person name="Kyrpides N.C."/>
            <person name="Woyke T."/>
        </authorList>
    </citation>
    <scope>NUCLEOTIDE SEQUENCE</scope>
    <source>
        <strain evidence="1">GVMAG-M-3300023184-24</strain>
    </source>
</reference>
<dbReference type="AlphaFoldDB" id="A0A6C0I6Y5"/>
<dbReference type="EMBL" id="MN740109">
    <property type="protein sequence ID" value="QHT88106.1"/>
    <property type="molecule type" value="Genomic_DNA"/>
</dbReference>
<accession>A0A6C0I6Y5</accession>
<proteinExistence type="predicted"/>
<dbReference type="Pfam" id="PF13245">
    <property type="entry name" value="AAA_19"/>
    <property type="match status" value="1"/>
</dbReference>
<dbReference type="SUPFAM" id="SSF52540">
    <property type="entry name" value="P-loop containing nucleoside triphosphate hydrolases"/>
    <property type="match status" value="1"/>
</dbReference>
<evidence type="ECO:0008006" key="2">
    <source>
        <dbReference type="Google" id="ProtNLM"/>
    </source>
</evidence>
<dbReference type="InterPro" id="IPR027417">
    <property type="entry name" value="P-loop_NTPase"/>
</dbReference>
<protein>
    <recommendedName>
        <fullName evidence="2">UvrD-like helicase C-terminal domain-containing protein</fullName>
    </recommendedName>
</protein>
<sequence length="746" mass="87929">MDNIILTPDQSELIDHLTEFIKDNRCYFGVYGPAGSGKSFTISYFINKHLLYDKVILSGTTNNACRVLEQSLDSYNNITFNLFIEKINMFISDITVNIVLCDNDNYKINDKILVLQYLNNIECFAINLRKDVLELMKNNKEIERMTEEQIKQIKNSIADFIENHCDVTLLNKLYIKHINNLLLNIFNKNKFIKTIHSLLKFLQCRDDNHNIVFLPSKSNITENKTKKGIKYKFTPKLNGKRKNKYDNMNDEERNKFEKTYYENNFSKLMECELLIIDESSMMKDIEFQYVIYICKILKIKVIFLGDKYQLPPVDDDKLNDDKSNDNENIKENDCTLDFSPAVKLKSSFTLSTIKRTSNPVLQDLYKTYRDLVERTSEGKVKIQNMQMIKNIQPTDKYLLKNQRDIKSVIEYVELYDNKLENTRILCFSNKEVNRMNMLMRSHLYGNINDKYVEYEMLLVTNYMTLPKLNTKQLILLETCFENNDKLHFNYIFNKLIENNLSVDIKSTNKEYLETITDTFRDIHNKDNQMCLYTSSCIKIIKIIDTSVYIKGKHISVSIVFFVFEGTISLFFSFNDKYYEHIKNLLKMEKQLIKLNTDMYTLHKCTDNCDEKIKKHVCHKCDISDTCMHHIDMCNKDECTLVCNSCYECNPDCALCIKQHKNQYSTTLWNKYIHKEYLLDPSINYSYATTVHKAQGQSIDNIIICEYNIANCILHNNDVPLYQKFLVYPTCMYTAITRSKNILVRLK</sequence>